<dbReference type="GO" id="GO:0005794">
    <property type="term" value="C:Golgi apparatus"/>
    <property type="evidence" value="ECO:0007669"/>
    <property type="project" value="TreeGrafter"/>
</dbReference>
<comment type="caution">
    <text evidence="3">The sequence shown here is derived from an EMBL/GenBank/DDBJ whole genome shotgun (WGS) entry which is preliminary data.</text>
</comment>
<dbReference type="PANTHER" id="PTHR47032:SF1">
    <property type="entry name" value="UDP-D-XYLOSE:L-FUCOSE ALPHA-1,3-D-XYLOSYLTRANSFERASE-RELATED"/>
    <property type="match status" value="1"/>
</dbReference>
<dbReference type="InterPro" id="IPR052636">
    <property type="entry name" value="UDP-D-xylose:L-fucose_XylT"/>
</dbReference>
<name>A0A8S2QYA4_9BILA</name>
<dbReference type="PANTHER" id="PTHR47032">
    <property type="entry name" value="UDP-D-XYLOSE:L-FUCOSE ALPHA-1,3-D-XYLOSYLTRANSFERASE-RELATED"/>
    <property type="match status" value="1"/>
</dbReference>
<dbReference type="InterPro" id="IPR029044">
    <property type="entry name" value="Nucleotide-diphossugar_trans"/>
</dbReference>
<sequence length="615" mass="71360">MPNVDPIQHQIQTNAIWSWSQLLPMENILLFFDDEKSCSFMRTLYQEISCQSLPLSKCFHSTYHRPYMNCVFDLAQQRIKTSILVFANGDIILHHSVYHTISFVNTHFREFFLVGCRRDYVVSRSLNYSNPANTLQDALNNSQITSTADIDFIAFKTDTPIYMAPFLVGVYRWDNWLLSEMLLRTNITVIDVTQSTFIIHQKLKELDGQKPLHHSSRIGAAYNDELTKNISGTDYKVGFINNAPQILSGDCQKNQCEFKENLLQSEVILLKQRANTQKYIAVLTINRGHIPLVWNWVCWAKRIGFQNYILLAEDFEVYKILRVVNQPVFISLKQSLNISSKSEAKYGSYDFQIIMMYRLEFLMRVLRAGYHFLNADIDTIWLSNPFDSISQNLSITIQGQMHKKMKMNRGFIIVHATPQGRHFWQNVIKCQSQILVKLQEQQYYKNKLSASAFTEQECINDCLKYTKFKLLDPYLFPDELSFFDQHRSQSRGLVPVVIHENWLAGLESKIKRLRSWNLLASTNSSCDSLENGIPYSLPDRATPVRIRIRVLAYNRLQSLKRLLNSLQLANYSSDSVALDISIDRPSSKASEAEKNRWKQVIAYMGDGEQHPSKFR</sequence>
<protein>
    <recommendedName>
        <fullName evidence="2">Nucleotide-diphospho-sugar transferase domain-containing protein</fullName>
    </recommendedName>
</protein>
<dbReference type="Proteomes" id="UP000681720">
    <property type="component" value="Unassembled WGS sequence"/>
</dbReference>
<dbReference type="Pfam" id="PF03407">
    <property type="entry name" value="Nucleotid_trans"/>
    <property type="match status" value="1"/>
</dbReference>
<dbReference type="AlphaFoldDB" id="A0A8S2QYA4"/>
<evidence type="ECO:0000313" key="4">
    <source>
        <dbReference type="Proteomes" id="UP000681720"/>
    </source>
</evidence>
<accession>A0A8S2QYA4</accession>
<dbReference type="Gene3D" id="3.90.550.10">
    <property type="entry name" value="Spore Coat Polysaccharide Biosynthesis Protein SpsA, Chain A"/>
    <property type="match status" value="1"/>
</dbReference>
<feature type="domain" description="Nucleotide-diphospho-sugar transferase" evidence="2">
    <location>
        <begin position="306"/>
        <end position="513"/>
    </location>
</feature>
<reference evidence="3" key="1">
    <citation type="submission" date="2021-02" db="EMBL/GenBank/DDBJ databases">
        <authorList>
            <person name="Nowell W R."/>
        </authorList>
    </citation>
    <scope>NUCLEOTIDE SEQUENCE</scope>
</reference>
<evidence type="ECO:0000259" key="2">
    <source>
        <dbReference type="Pfam" id="PF03407"/>
    </source>
</evidence>
<evidence type="ECO:0000313" key="3">
    <source>
        <dbReference type="EMBL" id="CAF4129513.1"/>
    </source>
</evidence>
<organism evidence="3 4">
    <name type="scientific">Rotaria magnacalcarata</name>
    <dbReference type="NCBI Taxonomy" id="392030"/>
    <lineage>
        <taxon>Eukaryota</taxon>
        <taxon>Metazoa</taxon>
        <taxon>Spiralia</taxon>
        <taxon>Gnathifera</taxon>
        <taxon>Rotifera</taxon>
        <taxon>Eurotatoria</taxon>
        <taxon>Bdelloidea</taxon>
        <taxon>Philodinida</taxon>
        <taxon>Philodinidae</taxon>
        <taxon>Rotaria</taxon>
    </lineage>
</organism>
<gene>
    <name evidence="3" type="ORF">GIL414_LOCUS18455</name>
</gene>
<comment type="similarity">
    <text evidence="1">Belongs to the glycosyltransferase 77 family.</text>
</comment>
<dbReference type="EMBL" id="CAJOBJ010009097">
    <property type="protein sequence ID" value="CAF4129513.1"/>
    <property type="molecule type" value="Genomic_DNA"/>
</dbReference>
<dbReference type="GO" id="GO:0016757">
    <property type="term" value="F:glycosyltransferase activity"/>
    <property type="evidence" value="ECO:0007669"/>
    <property type="project" value="TreeGrafter"/>
</dbReference>
<evidence type="ECO:0000256" key="1">
    <source>
        <dbReference type="ARBA" id="ARBA00007033"/>
    </source>
</evidence>
<dbReference type="InterPro" id="IPR005069">
    <property type="entry name" value="Nucl-diP-sugar_transferase"/>
</dbReference>
<proteinExistence type="inferred from homology"/>